<reference evidence="1 2" key="1">
    <citation type="submission" date="2014-09" db="EMBL/GenBank/DDBJ databases">
        <title>Lactobacillus mucosae CRL573 Genome Sequencing.</title>
        <authorList>
            <person name="Bleckwedel J."/>
            <person name="Teran L.C."/>
            <person name="Bonacina J."/>
            <person name="Saavedra L."/>
            <person name="Mozzi F.B."/>
            <person name="Raya R.R."/>
        </authorList>
    </citation>
    <scope>NUCLEOTIDE SEQUENCE [LARGE SCALE GENOMIC DNA]</scope>
    <source>
        <strain evidence="1 2">CRL573</strain>
    </source>
</reference>
<comment type="caution">
    <text evidence="1">The sequence shown here is derived from an EMBL/GenBank/DDBJ whole genome shotgun (WGS) entry which is preliminary data.</text>
</comment>
<name>A0A099YAR4_LIMMU</name>
<sequence length="122" mass="14238">MNEENRYVQPQNAKEAMELIQKLFNQYRNAPLTAELLQYHNNLIMRLQTDIKQAAEAEGQTALLKDLHEMTELMRRWTTIRLSGRPFAGKMRHFRFAPANGQKFKRQVHKIGGSSAHHASRH</sequence>
<protein>
    <submittedName>
        <fullName evidence="1">Uncharacterized protein</fullName>
    </submittedName>
</protein>
<accession>A0A099YAR4</accession>
<dbReference type="Proteomes" id="UP000030001">
    <property type="component" value="Unassembled WGS sequence"/>
</dbReference>
<dbReference type="RefSeq" id="WP_034540943.1">
    <property type="nucleotide sequence ID" value="NZ_JAQDJM010000001.1"/>
</dbReference>
<gene>
    <name evidence="1" type="ORF">LX03_09240</name>
</gene>
<dbReference type="EMBL" id="JROC01000036">
    <property type="protein sequence ID" value="KGL66497.1"/>
    <property type="molecule type" value="Genomic_DNA"/>
</dbReference>
<organism evidence="1 2">
    <name type="scientific">Limosilactobacillus mucosae</name>
    <name type="common">Lactobacillus mucosae</name>
    <dbReference type="NCBI Taxonomy" id="97478"/>
    <lineage>
        <taxon>Bacteria</taxon>
        <taxon>Bacillati</taxon>
        <taxon>Bacillota</taxon>
        <taxon>Bacilli</taxon>
        <taxon>Lactobacillales</taxon>
        <taxon>Lactobacillaceae</taxon>
        <taxon>Limosilactobacillus</taxon>
    </lineage>
</organism>
<evidence type="ECO:0000313" key="1">
    <source>
        <dbReference type="EMBL" id="KGL66497.1"/>
    </source>
</evidence>
<evidence type="ECO:0000313" key="2">
    <source>
        <dbReference type="Proteomes" id="UP000030001"/>
    </source>
</evidence>
<dbReference type="AlphaFoldDB" id="A0A099YAR4"/>
<proteinExistence type="predicted"/>